<dbReference type="AlphaFoldDB" id="A0A8D8UW99"/>
<keyword evidence="1" id="KW-0812">Transmembrane</keyword>
<sequence length="144" mass="16502">MTIKEFVFFEFVVSSCQSILITSSLLSRLDLLLTIWSGSLVISISFLFFAFSNILSSFLSCILSIVPFLCHFTRFITIFCFGCIVDRLFIYFTIHLGFGKVLFSLVTLRLFPRVQSLLFTILVARTSSTVWTTLRRFPHSLNLS</sequence>
<reference evidence="2" key="1">
    <citation type="submission" date="2021-05" db="EMBL/GenBank/DDBJ databases">
        <authorList>
            <person name="Alioto T."/>
            <person name="Alioto T."/>
            <person name="Gomez Garrido J."/>
        </authorList>
    </citation>
    <scope>NUCLEOTIDE SEQUENCE</scope>
</reference>
<keyword evidence="1" id="KW-0472">Membrane</keyword>
<organism evidence="2">
    <name type="scientific">Cacopsylla melanoneura</name>
    <dbReference type="NCBI Taxonomy" id="428564"/>
    <lineage>
        <taxon>Eukaryota</taxon>
        <taxon>Metazoa</taxon>
        <taxon>Ecdysozoa</taxon>
        <taxon>Arthropoda</taxon>
        <taxon>Hexapoda</taxon>
        <taxon>Insecta</taxon>
        <taxon>Pterygota</taxon>
        <taxon>Neoptera</taxon>
        <taxon>Paraneoptera</taxon>
        <taxon>Hemiptera</taxon>
        <taxon>Sternorrhyncha</taxon>
        <taxon>Psylloidea</taxon>
        <taxon>Psyllidae</taxon>
        <taxon>Psyllinae</taxon>
        <taxon>Cacopsylla</taxon>
    </lineage>
</organism>
<feature type="transmembrane region" description="Helical" evidence="1">
    <location>
        <begin position="88"/>
        <end position="111"/>
    </location>
</feature>
<feature type="transmembrane region" description="Helical" evidence="1">
    <location>
        <begin position="33"/>
        <end position="51"/>
    </location>
</feature>
<feature type="transmembrane region" description="Helical" evidence="1">
    <location>
        <begin position="6"/>
        <end position="26"/>
    </location>
</feature>
<dbReference type="EMBL" id="HBUF01348746">
    <property type="protein sequence ID" value="CAG6711922.1"/>
    <property type="molecule type" value="Transcribed_RNA"/>
</dbReference>
<proteinExistence type="predicted"/>
<protein>
    <submittedName>
        <fullName evidence="2">Uncharacterized protein</fullName>
    </submittedName>
</protein>
<name>A0A8D8UW99_9HEMI</name>
<feature type="transmembrane region" description="Helical" evidence="1">
    <location>
        <begin position="57"/>
        <end position="81"/>
    </location>
</feature>
<evidence type="ECO:0000256" key="1">
    <source>
        <dbReference type="SAM" id="Phobius"/>
    </source>
</evidence>
<keyword evidence="1" id="KW-1133">Transmembrane helix</keyword>
<evidence type="ECO:0000313" key="2">
    <source>
        <dbReference type="EMBL" id="CAG6711922.1"/>
    </source>
</evidence>
<accession>A0A8D8UW99</accession>